<dbReference type="RefSeq" id="WP_261848079.1">
    <property type="nucleotide sequence ID" value="NZ_AP028908.1"/>
</dbReference>
<evidence type="ECO:0000313" key="2">
    <source>
        <dbReference type="Proteomes" id="UP001377830"/>
    </source>
</evidence>
<dbReference type="Proteomes" id="UP001377830">
    <property type="component" value="Chromosome"/>
</dbReference>
<sequence length="111" mass="12406">MTKKFVVRYFDAGIGKYKELVTKGHLSWKKTTVVEVPNPRLADYEQFIKNLEDIYNELDKDGYEVVNILPLNLGASKQNHAVLSNGAEKYLGDTGFSVTRGAIVVGKLKNS</sequence>
<protein>
    <submittedName>
        <fullName evidence="1">Uncharacterized protein</fullName>
    </submittedName>
</protein>
<evidence type="ECO:0000313" key="1">
    <source>
        <dbReference type="EMBL" id="BES85406.1"/>
    </source>
</evidence>
<gene>
    <name evidence="1" type="ORF">PEC302110_25030</name>
</gene>
<proteinExistence type="predicted"/>
<keyword evidence="2" id="KW-1185">Reference proteome</keyword>
<dbReference type="EMBL" id="AP028908">
    <property type="protein sequence ID" value="BES85406.1"/>
    <property type="molecule type" value="Genomic_DNA"/>
</dbReference>
<dbReference type="KEGG" id="parl:PEC302110_25030"/>
<name>A0AAN0KFE9_9GAMM</name>
<organism evidence="1 2">
    <name type="scientific">Pectobacterium araliae</name>
    <dbReference type="NCBI Taxonomy" id="3073862"/>
    <lineage>
        <taxon>Bacteria</taxon>
        <taxon>Pseudomonadati</taxon>
        <taxon>Pseudomonadota</taxon>
        <taxon>Gammaproteobacteria</taxon>
        <taxon>Enterobacterales</taxon>
        <taxon>Pectobacteriaceae</taxon>
        <taxon>Pectobacterium</taxon>
    </lineage>
</organism>
<reference evidence="2" key="1">
    <citation type="journal article" date="2024" name="Int. J. Syst. Evol. Microbiol.">
        <title>Pectobacterium araliae sp. nov., a pathogen causing bacterial soft rot of Japanese angelica tree in Japan.</title>
        <authorList>
            <person name="Sawada H."/>
            <person name="Someya N."/>
            <person name="Morohoshi T."/>
            <person name="Ono M."/>
            <person name="Satou M."/>
        </authorList>
    </citation>
    <scope>NUCLEOTIDE SEQUENCE [LARGE SCALE GENOMIC DNA]</scope>
    <source>
        <strain evidence="2">MAFF 302110</strain>
    </source>
</reference>
<dbReference type="AlphaFoldDB" id="A0AAN0KFE9"/>
<accession>A0AAN0KFE9</accession>